<accession>W4QJK7</accession>
<dbReference type="EMBL" id="BAUU01000032">
    <property type="protein sequence ID" value="GAE32276.1"/>
    <property type="molecule type" value="Genomic_DNA"/>
</dbReference>
<dbReference type="Proteomes" id="UP000018895">
    <property type="component" value="Unassembled WGS sequence"/>
</dbReference>
<evidence type="ECO:0000313" key="2">
    <source>
        <dbReference type="Proteomes" id="UP000018895"/>
    </source>
</evidence>
<dbReference type="Gene3D" id="1.20.1090.10">
    <property type="entry name" value="Dehydroquinate synthase-like - alpha domain"/>
    <property type="match status" value="1"/>
</dbReference>
<comment type="caution">
    <text evidence="1">The sequence shown here is derived from an EMBL/GenBank/DDBJ whole genome shotgun (WGS) entry which is preliminary data.</text>
</comment>
<gene>
    <name evidence="1" type="ORF">JCM9152_3802</name>
</gene>
<reference evidence="1" key="1">
    <citation type="journal article" date="2014" name="Genome Announc.">
        <title>Draft Genome Sequences of Three Alkaliphilic Bacillus Strains, Bacillus wakoensis JCM 9140T, Bacillus akibai JCM 9157T, and Bacillus hemicellulosilyticus JCM 9152T.</title>
        <authorList>
            <person name="Yuki M."/>
            <person name="Oshima K."/>
            <person name="Suda W."/>
            <person name="Oshida Y."/>
            <person name="Kitamura K."/>
            <person name="Iida T."/>
            <person name="Hattori M."/>
            <person name="Ohkuma M."/>
        </authorList>
    </citation>
    <scope>NUCLEOTIDE SEQUENCE [LARGE SCALE GENOMIC DNA]</scope>
    <source>
        <strain evidence="1">JCM 9152</strain>
    </source>
</reference>
<sequence>MEFLKEGKKQLLHGAKVGFTTIIIASIYKKYLNYSFTEDGIKTIENEAKINKLLQRLIEPAKL</sequence>
<name>W4QJK7_9BACI</name>
<protein>
    <submittedName>
        <fullName evidence="1">Uncharacterized protein</fullName>
    </submittedName>
</protein>
<proteinExistence type="predicted"/>
<dbReference type="AlphaFoldDB" id="W4QJK7"/>
<evidence type="ECO:0000313" key="1">
    <source>
        <dbReference type="EMBL" id="GAE32276.1"/>
    </source>
</evidence>
<organism evidence="1 2">
    <name type="scientific">Halalkalibacter hemicellulosilyticusJCM 9152</name>
    <dbReference type="NCBI Taxonomy" id="1236971"/>
    <lineage>
        <taxon>Bacteria</taxon>
        <taxon>Bacillati</taxon>
        <taxon>Bacillota</taxon>
        <taxon>Bacilli</taxon>
        <taxon>Bacillales</taxon>
        <taxon>Bacillaceae</taxon>
        <taxon>Halalkalibacter</taxon>
    </lineage>
</organism>
<keyword evidence="2" id="KW-1185">Reference proteome</keyword>
<dbReference type="STRING" id="1236971.JCM9152_3802"/>